<protein>
    <submittedName>
        <fullName evidence="3">AarF domain-containing protein kinase 1</fullName>
    </submittedName>
</protein>
<gene>
    <name evidence="3" type="primary">ADCK1</name>
    <name evidence="3" type="ORF">HK100_011687</name>
</gene>
<dbReference type="GO" id="GO:0005743">
    <property type="term" value="C:mitochondrial inner membrane"/>
    <property type="evidence" value="ECO:0007669"/>
    <property type="project" value="TreeGrafter"/>
</dbReference>
<dbReference type="GO" id="GO:0007005">
    <property type="term" value="P:mitochondrion organization"/>
    <property type="evidence" value="ECO:0007669"/>
    <property type="project" value="TreeGrafter"/>
</dbReference>
<dbReference type="InterPro" id="IPR051130">
    <property type="entry name" value="Mito_struct-func_regulator"/>
</dbReference>
<dbReference type="PANTHER" id="PTHR43173">
    <property type="entry name" value="ABC1 FAMILY PROTEIN"/>
    <property type="match status" value="1"/>
</dbReference>
<name>A0AAD5T3E1_9FUNG</name>
<evidence type="ECO:0000313" key="4">
    <source>
        <dbReference type="Proteomes" id="UP001211907"/>
    </source>
</evidence>
<dbReference type="PANTHER" id="PTHR43173:SF19">
    <property type="entry name" value="AARF DOMAIN-CONTAINING PROTEIN KINASE 1"/>
    <property type="match status" value="1"/>
</dbReference>
<dbReference type="InterPro" id="IPR004147">
    <property type="entry name" value="ABC1_dom"/>
</dbReference>
<feature type="compositionally biased region" description="Acidic residues" evidence="1">
    <location>
        <begin position="134"/>
        <end position="146"/>
    </location>
</feature>
<evidence type="ECO:0000259" key="2">
    <source>
        <dbReference type="Pfam" id="PF03109"/>
    </source>
</evidence>
<sequence length="308" mass="35436">MLLWDGFLHCDLHAGNIIVRPCRRPWYYIPFLTKWIGLNPYNFDVVLLDHGLYRSLNRQMRLDFCHLWTSLIRFDEAKIKEYAVRIFASGNDENVFEKIASIDSSIDAHRLFASMLTGRPWDVISQEKEKNSDDGNDDDDDEDDEDDKKTQHKLHKNDGLIDVTIGASTGGLVSLRSRNEKSTIKSKLTKRKFLSALTKVMAILPREVLLIIKTNDILRSVDRTLGVAGGSGNLLSVGDDKDEYDLDLERQRLVGRRMVRRFAWMVWYCSVAIRNERMKEARSAWAIADAWIDSVGILLRVVVLEFLC</sequence>
<dbReference type="EMBL" id="JADGJH010000753">
    <property type="protein sequence ID" value="KAJ3123206.1"/>
    <property type="molecule type" value="Genomic_DNA"/>
</dbReference>
<dbReference type="AlphaFoldDB" id="A0AAD5T3E1"/>
<keyword evidence="3" id="KW-0808">Transferase</keyword>
<dbReference type="GO" id="GO:0055088">
    <property type="term" value="P:lipid homeostasis"/>
    <property type="evidence" value="ECO:0007669"/>
    <property type="project" value="TreeGrafter"/>
</dbReference>
<comment type="caution">
    <text evidence="3">The sequence shown here is derived from an EMBL/GenBank/DDBJ whole genome shotgun (WGS) entry which is preliminary data.</text>
</comment>
<feature type="domain" description="ABC1 atypical kinase-like" evidence="2">
    <location>
        <begin position="1"/>
        <end position="82"/>
    </location>
</feature>
<evidence type="ECO:0000313" key="3">
    <source>
        <dbReference type="EMBL" id="KAJ3123206.1"/>
    </source>
</evidence>
<accession>A0AAD5T3E1</accession>
<reference evidence="3" key="1">
    <citation type="submission" date="2020-05" db="EMBL/GenBank/DDBJ databases">
        <title>Phylogenomic resolution of chytrid fungi.</title>
        <authorList>
            <person name="Stajich J.E."/>
            <person name="Amses K."/>
            <person name="Simmons R."/>
            <person name="Seto K."/>
            <person name="Myers J."/>
            <person name="Bonds A."/>
            <person name="Quandt C.A."/>
            <person name="Barry K."/>
            <person name="Liu P."/>
            <person name="Grigoriev I."/>
            <person name="Longcore J.E."/>
            <person name="James T.Y."/>
        </authorList>
    </citation>
    <scope>NUCLEOTIDE SEQUENCE</scope>
    <source>
        <strain evidence="3">JEL0513</strain>
    </source>
</reference>
<keyword evidence="3" id="KW-0418">Kinase</keyword>
<organism evidence="3 4">
    <name type="scientific">Physocladia obscura</name>
    <dbReference type="NCBI Taxonomy" id="109957"/>
    <lineage>
        <taxon>Eukaryota</taxon>
        <taxon>Fungi</taxon>
        <taxon>Fungi incertae sedis</taxon>
        <taxon>Chytridiomycota</taxon>
        <taxon>Chytridiomycota incertae sedis</taxon>
        <taxon>Chytridiomycetes</taxon>
        <taxon>Chytridiales</taxon>
        <taxon>Chytriomycetaceae</taxon>
        <taxon>Physocladia</taxon>
    </lineage>
</organism>
<keyword evidence="4" id="KW-1185">Reference proteome</keyword>
<proteinExistence type="predicted"/>
<dbReference type="GO" id="GO:0016301">
    <property type="term" value="F:kinase activity"/>
    <property type="evidence" value="ECO:0007669"/>
    <property type="project" value="UniProtKB-KW"/>
</dbReference>
<dbReference type="Proteomes" id="UP001211907">
    <property type="component" value="Unassembled WGS sequence"/>
</dbReference>
<feature type="region of interest" description="Disordered" evidence="1">
    <location>
        <begin position="126"/>
        <end position="153"/>
    </location>
</feature>
<evidence type="ECO:0000256" key="1">
    <source>
        <dbReference type="SAM" id="MobiDB-lite"/>
    </source>
</evidence>
<dbReference type="Pfam" id="PF03109">
    <property type="entry name" value="ABC1"/>
    <property type="match status" value="1"/>
</dbReference>